<reference evidence="2" key="1">
    <citation type="submission" date="2016-05" db="EMBL/GenBank/DDBJ databases">
        <title>Comparative genomics of biotechnologically important yeasts.</title>
        <authorList>
            <consortium name="DOE Joint Genome Institute"/>
            <person name="Riley R."/>
            <person name="Haridas S."/>
            <person name="Wolfe K.H."/>
            <person name="Lopes M.R."/>
            <person name="Hittinger C.T."/>
            <person name="Goker M."/>
            <person name="Salamov A."/>
            <person name="Wisecaver J."/>
            <person name="Long T.M."/>
            <person name="Aerts A.L."/>
            <person name="Barry K."/>
            <person name="Choi C."/>
            <person name="Clum A."/>
            <person name="Coughlan A.Y."/>
            <person name="Deshpande S."/>
            <person name="Douglass A.P."/>
            <person name="Hanson S.J."/>
            <person name="Klenk H.-P."/>
            <person name="Labutti K."/>
            <person name="Lapidus A."/>
            <person name="Lindquist E."/>
            <person name="Lipzen A."/>
            <person name="Meier-Kolthoff J.P."/>
            <person name="Ohm R.A."/>
            <person name="Otillar R.P."/>
            <person name="Pangilinan J."/>
            <person name="Peng Y."/>
            <person name="Rokas A."/>
            <person name="Rosa C.A."/>
            <person name="Scheuner C."/>
            <person name="Sibirny A.A."/>
            <person name="Slot J.C."/>
            <person name="Stielow J.B."/>
            <person name="Sun H."/>
            <person name="Kurtzman C.P."/>
            <person name="Blackwell M."/>
            <person name="Grigoriev I.V."/>
            <person name="Jeffries T.W."/>
        </authorList>
    </citation>
    <scope>NUCLEOTIDE SEQUENCE [LARGE SCALE GENOMIC DNA]</scope>
    <source>
        <strain evidence="2">NRRL Y-12698</strain>
    </source>
</reference>
<dbReference type="Proteomes" id="UP000094336">
    <property type="component" value="Unassembled WGS sequence"/>
</dbReference>
<sequence>MTDSIAFETDLSPVVSAALSIGEVGKSLTSGQKFAILTRTGHSGLQDLDDLPPEAAYMITKVE</sequence>
<feature type="non-terminal residue" evidence="1">
    <location>
        <position position="63"/>
    </location>
</feature>
<organism evidence="1 2">
    <name type="scientific">Babjeviella inositovora NRRL Y-12698</name>
    <dbReference type="NCBI Taxonomy" id="984486"/>
    <lineage>
        <taxon>Eukaryota</taxon>
        <taxon>Fungi</taxon>
        <taxon>Dikarya</taxon>
        <taxon>Ascomycota</taxon>
        <taxon>Saccharomycotina</taxon>
        <taxon>Pichiomycetes</taxon>
        <taxon>Serinales incertae sedis</taxon>
        <taxon>Babjeviella</taxon>
    </lineage>
</organism>
<accession>A0A1E3QYH1</accession>
<name>A0A1E3QYH1_9ASCO</name>
<dbReference type="GeneID" id="30150093"/>
<dbReference type="AlphaFoldDB" id="A0A1E3QYH1"/>
<dbReference type="EMBL" id="KV454426">
    <property type="protein sequence ID" value="ODQ82655.1"/>
    <property type="molecule type" value="Genomic_DNA"/>
</dbReference>
<proteinExistence type="predicted"/>
<dbReference type="RefSeq" id="XP_018987983.1">
    <property type="nucleotide sequence ID" value="XM_019132240.1"/>
</dbReference>
<gene>
    <name evidence="1" type="ORF">BABINDRAFT_5590</name>
</gene>
<evidence type="ECO:0000313" key="2">
    <source>
        <dbReference type="Proteomes" id="UP000094336"/>
    </source>
</evidence>
<protein>
    <submittedName>
        <fullName evidence="1">Uncharacterized protein</fullName>
    </submittedName>
</protein>
<evidence type="ECO:0000313" key="1">
    <source>
        <dbReference type="EMBL" id="ODQ82655.1"/>
    </source>
</evidence>
<keyword evidence="2" id="KW-1185">Reference proteome</keyword>